<dbReference type="GO" id="GO:0055052">
    <property type="term" value="C:ATP-binding cassette (ABC) transporter complex, substrate-binding subunit-containing"/>
    <property type="evidence" value="ECO:0007669"/>
    <property type="project" value="TreeGrafter"/>
</dbReference>
<dbReference type="PROSITE" id="PS51257">
    <property type="entry name" value="PROKAR_LIPOPROTEIN"/>
    <property type="match status" value="1"/>
</dbReference>
<name>A0A4V2S5R7_9PSEU</name>
<evidence type="ECO:0000256" key="3">
    <source>
        <dbReference type="ARBA" id="ARBA00022729"/>
    </source>
</evidence>
<organism evidence="5 6">
    <name type="scientific">Actinocrispum wychmicini</name>
    <dbReference type="NCBI Taxonomy" id="1213861"/>
    <lineage>
        <taxon>Bacteria</taxon>
        <taxon>Bacillati</taxon>
        <taxon>Actinomycetota</taxon>
        <taxon>Actinomycetes</taxon>
        <taxon>Pseudonocardiales</taxon>
        <taxon>Pseudonocardiaceae</taxon>
        <taxon>Actinocrispum</taxon>
    </lineage>
</organism>
<dbReference type="PANTHER" id="PTHR30061">
    <property type="entry name" value="MALTOSE-BINDING PERIPLASMIC PROTEIN"/>
    <property type="match status" value="1"/>
</dbReference>
<dbReference type="PANTHER" id="PTHR30061:SF50">
    <property type="entry name" value="MALTOSE_MALTODEXTRIN-BINDING PERIPLASMIC PROTEIN"/>
    <property type="match status" value="1"/>
</dbReference>
<sequence>MRIRGVLAAAAVGALVVGCGPPQANTQPQPSAAAGQPVGDMTGELRVWLFQEASNAPKEATIADAKKEFEAAHPGVTVTLEYLPVDGRANRFNGAFNDKNSSPDVAEFGNTDLAGYAASNGFADLTTDLAAWPDGKELIPSVLDTAKVAGKTYGIPWFTGTRALYYRTDVFKELNLQPPKTLAELADTARRIHAAKPDLYGISVGGKYTYGALPFVWANGGDVAKQDGDKWSSTINSTQAKAGLKQYADLIKDDNCPPAACAQFTGTQSVAAFAGGKAGMTIGGDFNRKAVDAGTVKGNYAVVPLPGTEVGKIAPAFAGGNLLGVFRGSKHYTLSLQFIQLLAGKKYQQKMYGSMGNLPTLKDVQQQIAGNDKFLEPFVQTVQAGTKFVPTTPAWTKIDAQGVIPTAIQQVATGAKNVDAATEAAAGEMNKAFGG</sequence>
<gene>
    <name evidence="5" type="ORF">EV192_111357</name>
</gene>
<dbReference type="InterPro" id="IPR006059">
    <property type="entry name" value="SBP"/>
</dbReference>
<dbReference type="GO" id="GO:1901982">
    <property type="term" value="F:maltose binding"/>
    <property type="evidence" value="ECO:0007669"/>
    <property type="project" value="TreeGrafter"/>
</dbReference>
<dbReference type="RefSeq" id="WP_132124163.1">
    <property type="nucleotide sequence ID" value="NZ_SLWS01000011.1"/>
</dbReference>
<dbReference type="GO" id="GO:0015768">
    <property type="term" value="P:maltose transport"/>
    <property type="evidence" value="ECO:0007669"/>
    <property type="project" value="TreeGrafter"/>
</dbReference>
<dbReference type="Proteomes" id="UP000295680">
    <property type="component" value="Unassembled WGS sequence"/>
</dbReference>
<keyword evidence="2" id="KW-0813">Transport</keyword>
<comment type="caution">
    <text evidence="5">The sequence shown here is derived from an EMBL/GenBank/DDBJ whole genome shotgun (WGS) entry which is preliminary data.</text>
</comment>
<comment type="similarity">
    <text evidence="1">Belongs to the bacterial solute-binding protein 1 family.</text>
</comment>
<evidence type="ECO:0000256" key="4">
    <source>
        <dbReference type="SAM" id="SignalP"/>
    </source>
</evidence>
<proteinExistence type="inferred from homology"/>
<dbReference type="Gene3D" id="3.40.190.10">
    <property type="entry name" value="Periplasmic binding protein-like II"/>
    <property type="match status" value="2"/>
</dbReference>
<reference evidence="5 6" key="1">
    <citation type="submission" date="2019-03" db="EMBL/GenBank/DDBJ databases">
        <title>Genomic Encyclopedia of Type Strains, Phase IV (KMG-IV): sequencing the most valuable type-strain genomes for metagenomic binning, comparative biology and taxonomic classification.</title>
        <authorList>
            <person name="Goeker M."/>
        </authorList>
    </citation>
    <scope>NUCLEOTIDE SEQUENCE [LARGE SCALE GENOMIC DNA]</scope>
    <source>
        <strain evidence="5 6">DSM 45934</strain>
    </source>
</reference>
<accession>A0A4V2S5R7</accession>
<feature type="chain" id="PRO_5020427912" evidence="4">
    <location>
        <begin position="25"/>
        <end position="435"/>
    </location>
</feature>
<dbReference type="AlphaFoldDB" id="A0A4V2S5R7"/>
<evidence type="ECO:0000313" key="5">
    <source>
        <dbReference type="EMBL" id="TCO53160.1"/>
    </source>
</evidence>
<evidence type="ECO:0000256" key="1">
    <source>
        <dbReference type="ARBA" id="ARBA00008520"/>
    </source>
</evidence>
<evidence type="ECO:0000313" key="6">
    <source>
        <dbReference type="Proteomes" id="UP000295680"/>
    </source>
</evidence>
<dbReference type="Pfam" id="PF01547">
    <property type="entry name" value="SBP_bac_1"/>
    <property type="match status" value="1"/>
</dbReference>
<keyword evidence="3 4" id="KW-0732">Signal</keyword>
<dbReference type="GO" id="GO:0042956">
    <property type="term" value="P:maltodextrin transmembrane transport"/>
    <property type="evidence" value="ECO:0007669"/>
    <property type="project" value="TreeGrafter"/>
</dbReference>
<dbReference type="EMBL" id="SLWS01000011">
    <property type="protein sequence ID" value="TCO53160.1"/>
    <property type="molecule type" value="Genomic_DNA"/>
</dbReference>
<dbReference type="SUPFAM" id="SSF53850">
    <property type="entry name" value="Periplasmic binding protein-like II"/>
    <property type="match status" value="1"/>
</dbReference>
<dbReference type="OrthoDB" id="2507686at2"/>
<protein>
    <submittedName>
        <fullName evidence="5">N,N'-diacetylchitobiose transport system substrate-binding protein</fullName>
    </submittedName>
</protein>
<feature type="signal peptide" evidence="4">
    <location>
        <begin position="1"/>
        <end position="24"/>
    </location>
</feature>
<evidence type="ECO:0000256" key="2">
    <source>
        <dbReference type="ARBA" id="ARBA00022448"/>
    </source>
</evidence>
<keyword evidence="6" id="KW-1185">Reference proteome</keyword>